<reference evidence="4" key="1">
    <citation type="submission" date="2023-10" db="EMBL/GenBank/DDBJ databases">
        <title>Genome assemblies of two species of porcelain crab, Petrolisthes cinctipes and Petrolisthes manimaculis (Anomura: Porcellanidae).</title>
        <authorList>
            <person name="Angst P."/>
        </authorList>
    </citation>
    <scope>NUCLEOTIDE SEQUENCE</scope>
    <source>
        <strain evidence="4">PB745_01</strain>
        <tissue evidence="4">Gill</tissue>
    </source>
</reference>
<dbReference type="GO" id="GO:0008061">
    <property type="term" value="F:chitin binding"/>
    <property type="evidence" value="ECO:0007669"/>
    <property type="project" value="InterPro"/>
</dbReference>
<keyword evidence="2" id="KW-0732">Signal</keyword>
<evidence type="ECO:0000256" key="1">
    <source>
        <dbReference type="SAM" id="MobiDB-lite"/>
    </source>
</evidence>
<organism evidence="4 5">
    <name type="scientific">Petrolisthes cinctipes</name>
    <name type="common">Flat porcelain crab</name>
    <dbReference type="NCBI Taxonomy" id="88211"/>
    <lineage>
        <taxon>Eukaryota</taxon>
        <taxon>Metazoa</taxon>
        <taxon>Ecdysozoa</taxon>
        <taxon>Arthropoda</taxon>
        <taxon>Crustacea</taxon>
        <taxon>Multicrustacea</taxon>
        <taxon>Malacostraca</taxon>
        <taxon>Eumalacostraca</taxon>
        <taxon>Eucarida</taxon>
        <taxon>Decapoda</taxon>
        <taxon>Pleocyemata</taxon>
        <taxon>Anomura</taxon>
        <taxon>Galatheoidea</taxon>
        <taxon>Porcellanidae</taxon>
        <taxon>Petrolisthes</taxon>
    </lineage>
</organism>
<accession>A0AAE1FD04</accession>
<dbReference type="SMART" id="SM00494">
    <property type="entry name" value="ChtBD2"/>
    <property type="match status" value="2"/>
</dbReference>
<dbReference type="GO" id="GO:0005576">
    <property type="term" value="C:extracellular region"/>
    <property type="evidence" value="ECO:0007669"/>
    <property type="project" value="InterPro"/>
</dbReference>
<dbReference type="Gene3D" id="2.170.140.10">
    <property type="entry name" value="Chitin binding domain"/>
    <property type="match status" value="1"/>
</dbReference>
<feature type="region of interest" description="Disordered" evidence="1">
    <location>
        <begin position="217"/>
        <end position="236"/>
    </location>
</feature>
<dbReference type="AlphaFoldDB" id="A0AAE1FD04"/>
<comment type="caution">
    <text evidence="4">The sequence shown here is derived from an EMBL/GenBank/DDBJ whole genome shotgun (WGS) entry which is preliminary data.</text>
</comment>
<feature type="domain" description="Chitin-binding type-2" evidence="3">
    <location>
        <begin position="152"/>
        <end position="210"/>
    </location>
</feature>
<dbReference type="InterPro" id="IPR036508">
    <property type="entry name" value="Chitin-bd_dom_sf"/>
</dbReference>
<feature type="signal peptide" evidence="2">
    <location>
        <begin position="1"/>
        <end position="18"/>
    </location>
</feature>
<evidence type="ECO:0000256" key="2">
    <source>
        <dbReference type="SAM" id="SignalP"/>
    </source>
</evidence>
<name>A0AAE1FD04_PETCI</name>
<proteinExistence type="predicted"/>
<dbReference type="Proteomes" id="UP001286313">
    <property type="component" value="Unassembled WGS sequence"/>
</dbReference>
<feature type="chain" id="PRO_5042253255" description="Chitin-binding type-2 domain-containing protein" evidence="2">
    <location>
        <begin position="19"/>
        <end position="236"/>
    </location>
</feature>
<sequence length="236" mass="25552">MSSLVLQALGVTLVGGRACEPDCTGMDPGMNVADPKNCTRYYLCLSNGVPSDVALSCPTGQKFDTLTNVCMNESNSSLSCAICPPYCQFKCPPDNQAAYIAHPSDCNYYYMCGLGDPGDDPMLIECPVEIPYYDGEHDHCQADPELCCGQCAAFCYDPFTEVADPYDCTKFYLCTESSYYPGADDHFPCSPGENFDTVSGQCSALASCFQPCESLSATASPPTRLLQNVSQHTRQH</sequence>
<dbReference type="EMBL" id="JAWQEG010002464">
    <property type="protein sequence ID" value="KAK3871812.1"/>
    <property type="molecule type" value="Genomic_DNA"/>
</dbReference>
<keyword evidence="5" id="KW-1185">Reference proteome</keyword>
<protein>
    <recommendedName>
        <fullName evidence="3">Chitin-binding type-2 domain-containing protein</fullName>
    </recommendedName>
</protein>
<evidence type="ECO:0000313" key="4">
    <source>
        <dbReference type="EMBL" id="KAK3871812.1"/>
    </source>
</evidence>
<dbReference type="PROSITE" id="PS50940">
    <property type="entry name" value="CHIT_BIND_II"/>
    <property type="match status" value="3"/>
</dbReference>
<feature type="domain" description="Chitin-binding type-2" evidence="3">
    <location>
        <begin position="20"/>
        <end position="82"/>
    </location>
</feature>
<dbReference type="SUPFAM" id="SSF57625">
    <property type="entry name" value="Invertebrate chitin-binding proteins"/>
    <property type="match status" value="1"/>
</dbReference>
<dbReference type="InterPro" id="IPR002557">
    <property type="entry name" value="Chitin-bd_dom"/>
</dbReference>
<evidence type="ECO:0000313" key="5">
    <source>
        <dbReference type="Proteomes" id="UP001286313"/>
    </source>
</evidence>
<dbReference type="Pfam" id="PF01607">
    <property type="entry name" value="CBM_14"/>
    <property type="match status" value="1"/>
</dbReference>
<gene>
    <name evidence="4" type="ORF">Pcinc_023061</name>
</gene>
<evidence type="ECO:0000259" key="3">
    <source>
        <dbReference type="PROSITE" id="PS50940"/>
    </source>
</evidence>
<feature type="domain" description="Chitin-binding type-2" evidence="3">
    <location>
        <begin position="88"/>
        <end position="150"/>
    </location>
</feature>